<evidence type="ECO:0000313" key="4">
    <source>
        <dbReference type="Proteomes" id="UP000033140"/>
    </source>
</evidence>
<dbReference type="AlphaFoldDB" id="A0A0E9NBF9"/>
<proteinExistence type="predicted"/>
<gene>
    <name evidence="3" type="ORF">G7K_1385-t1</name>
</gene>
<accession>A0A0E9NBF9</accession>
<keyword evidence="2" id="KW-1133">Transmembrane helix</keyword>
<keyword evidence="2" id="KW-0812">Transmembrane</keyword>
<reference evidence="3 4" key="2">
    <citation type="journal article" date="2014" name="J. Gen. Appl. Microbiol.">
        <title>The early diverging ascomycetous budding yeast Saitoella complicata has three histone deacetylases belonging to the Clr6, Hos2, and Rpd3 lineages.</title>
        <authorList>
            <person name="Nishida H."/>
            <person name="Matsumoto T."/>
            <person name="Kondo S."/>
            <person name="Hamamoto M."/>
            <person name="Yoshikawa H."/>
        </authorList>
    </citation>
    <scope>NUCLEOTIDE SEQUENCE [LARGE SCALE GENOMIC DNA]</scope>
    <source>
        <strain evidence="3 4">NRRL Y-17804</strain>
    </source>
</reference>
<feature type="region of interest" description="Disordered" evidence="1">
    <location>
        <begin position="1"/>
        <end position="20"/>
    </location>
</feature>
<evidence type="ECO:0000313" key="3">
    <source>
        <dbReference type="EMBL" id="GAO47174.1"/>
    </source>
</evidence>
<evidence type="ECO:0000256" key="1">
    <source>
        <dbReference type="SAM" id="MobiDB-lite"/>
    </source>
</evidence>
<comment type="caution">
    <text evidence="3">The sequence shown here is derived from an EMBL/GenBank/DDBJ whole genome shotgun (WGS) entry which is preliminary data.</text>
</comment>
<sequence length="338" mass="36378">MENYVMQHTSTSTTAQAQAQAQSSAKQEIYEIITGSASPLSGSAPASPFLSASDTPIPDPAAAAAVTSPLRKDSLANRSFEKITPFSDGHRSPLSSPTTENDDDGRQLATIVEASAFQRYVLAPLTFISFLLGLLLVDKKEQRLRARERSLRGSVSSTTSPGLGRAASDPINARRVRRERTEDPEDYGGTWWYRQGALLKFEVGKAFEVEAQIERVIVGLVGMVLLGTGVSSLGFGVVMDGIDTLDMDCALGISPKSVLPNLSSHYIAFQPVLQYVQGTLLVSIATGHVTVFVKCSVSMILVHQMLHASTSSVFLLSGPDQVRPDLNSKRLNSNNLHS</sequence>
<reference evidence="3 4" key="1">
    <citation type="journal article" date="2011" name="J. Gen. Appl. Microbiol.">
        <title>Draft genome sequencing of the enigmatic yeast Saitoella complicata.</title>
        <authorList>
            <person name="Nishida H."/>
            <person name="Hamamoto M."/>
            <person name="Sugiyama J."/>
        </authorList>
    </citation>
    <scope>NUCLEOTIDE SEQUENCE [LARGE SCALE GENOMIC DNA]</scope>
    <source>
        <strain evidence="3 4">NRRL Y-17804</strain>
    </source>
</reference>
<reference evidence="3 4" key="3">
    <citation type="journal article" date="2015" name="Genome Announc.">
        <title>Draft Genome Sequence of the Archiascomycetous Yeast Saitoella complicata.</title>
        <authorList>
            <person name="Yamauchi K."/>
            <person name="Kondo S."/>
            <person name="Hamamoto M."/>
            <person name="Takahashi Y."/>
            <person name="Ogura Y."/>
            <person name="Hayashi T."/>
            <person name="Nishida H."/>
        </authorList>
    </citation>
    <scope>NUCLEOTIDE SEQUENCE [LARGE SCALE GENOMIC DNA]</scope>
    <source>
        <strain evidence="3 4">NRRL Y-17804</strain>
    </source>
</reference>
<dbReference type="Proteomes" id="UP000033140">
    <property type="component" value="Unassembled WGS sequence"/>
</dbReference>
<protein>
    <submittedName>
        <fullName evidence="3">Uncharacterized protein</fullName>
    </submittedName>
</protein>
<feature type="transmembrane region" description="Helical" evidence="2">
    <location>
        <begin position="120"/>
        <end position="137"/>
    </location>
</feature>
<feature type="transmembrane region" description="Helical" evidence="2">
    <location>
        <begin position="216"/>
        <end position="238"/>
    </location>
</feature>
<keyword evidence="2" id="KW-0472">Membrane</keyword>
<feature type="transmembrane region" description="Helical" evidence="2">
    <location>
        <begin position="280"/>
        <end position="302"/>
    </location>
</feature>
<dbReference type="EMBL" id="BACD03000007">
    <property type="protein sequence ID" value="GAO47174.1"/>
    <property type="molecule type" value="Genomic_DNA"/>
</dbReference>
<keyword evidence="4" id="KW-1185">Reference proteome</keyword>
<name>A0A0E9NBF9_SAICN</name>
<feature type="region of interest" description="Disordered" evidence="1">
    <location>
        <begin position="148"/>
        <end position="171"/>
    </location>
</feature>
<feature type="compositionally biased region" description="Low complexity" evidence="1">
    <location>
        <begin position="9"/>
        <end position="20"/>
    </location>
</feature>
<feature type="region of interest" description="Disordered" evidence="1">
    <location>
        <begin position="77"/>
        <end position="105"/>
    </location>
</feature>
<evidence type="ECO:0000256" key="2">
    <source>
        <dbReference type="SAM" id="Phobius"/>
    </source>
</evidence>
<organism evidence="3 4">
    <name type="scientific">Saitoella complicata (strain BCRC 22490 / CBS 7301 / JCM 7358 / NBRC 10748 / NRRL Y-17804)</name>
    <dbReference type="NCBI Taxonomy" id="698492"/>
    <lineage>
        <taxon>Eukaryota</taxon>
        <taxon>Fungi</taxon>
        <taxon>Dikarya</taxon>
        <taxon>Ascomycota</taxon>
        <taxon>Taphrinomycotina</taxon>
        <taxon>Taphrinomycotina incertae sedis</taxon>
        <taxon>Saitoella</taxon>
    </lineage>
</organism>